<protein>
    <submittedName>
        <fullName evidence="1">Uncharacterized protein</fullName>
    </submittedName>
</protein>
<keyword evidence="2" id="KW-1185">Reference proteome</keyword>
<comment type="caution">
    <text evidence="1">The sequence shown here is derived from an EMBL/GenBank/DDBJ whole genome shotgun (WGS) entry which is preliminary data.</text>
</comment>
<evidence type="ECO:0000313" key="2">
    <source>
        <dbReference type="Proteomes" id="UP001283361"/>
    </source>
</evidence>
<dbReference type="EMBL" id="JAWDGP010005095">
    <property type="protein sequence ID" value="KAK3759637.1"/>
    <property type="molecule type" value="Genomic_DNA"/>
</dbReference>
<sequence>MTILPDPTHSLLAVTTASFQPGYMAVDKECRPKSVQTALQMNCCWEKTAEASLITSQWTETHQQNNKILKTVSRKCCIPTCNLNSSFLATKSREGEEKAGALQPITRIPSQV</sequence>
<gene>
    <name evidence="1" type="ORF">RRG08_031655</name>
</gene>
<evidence type="ECO:0000313" key="1">
    <source>
        <dbReference type="EMBL" id="KAK3759637.1"/>
    </source>
</evidence>
<proteinExistence type="predicted"/>
<reference evidence="1" key="1">
    <citation type="journal article" date="2023" name="G3 (Bethesda)">
        <title>A reference genome for the long-term kleptoplast-retaining sea slug Elysia crispata morphotype clarki.</title>
        <authorList>
            <person name="Eastman K.E."/>
            <person name="Pendleton A.L."/>
            <person name="Shaikh M.A."/>
            <person name="Suttiyut T."/>
            <person name="Ogas R."/>
            <person name="Tomko P."/>
            <person name="Gavelis G."/>
            <person name="Widhalm J.R."/>
            <person name="Wisecaver J.H."/>
        </authorList>
    </citation>
    <scope>NUCLEOTIDE SEQUENCE</scope>
    <source>
        <strain evidence="1">ECLA1</strain>
    </source>
</reference>
<organism evidence="1 2">
    <name type="scientific">Elysia crispata</name>
    <name type="common">lettuce slug</name>
    <dbReference type="NCBI Taxonomy" id="231223"/>
    <lineage>
        <taxon>Eukaryota</taxon>
        <taxon>Metazoa</taxon>
        <taxon>Spiralia</taxon>
        <taxon>Lophotrochozoa</taxon>
        <taxon>Mollusca</taxon>
        <taxon>Gastropoda</taxon>
        <taxon>Heterobranchia</taxon>
        <taxon>Euthyneura</taxon>
        <taxon>Panpulmonata</taxon>
        <taxon>Sacoglossa</taxon>
        <taxon>Placobranchoidea</taxon>
        <taxon>Plakobranchidae</taxon>
        <taxon>Elysia</taxon>
    </lineage>
</organism>
<dbReference type="Proteomes" id="UP001283361">
    <property type="component" value="Unassembled WGS sequence"/>
</dbReference>
<accession>A0AAE0YYY9</accession>
<name>A0AAE0YYY9_9GAST</name>
<dbReference type="AlphaFoldDB" id="A0AAE0YYY9"/>